<reference evidence="3" key="1">
    <citation type="submission" date="2023-03" db="EMBL/GenBank/DDBJ databases">
        <title>Massive genome expansion in bonnet fungi (Mycena s.s.) driven by repeated elements and novel gene families across ecological guilds.</title>
        <authorList>
            <consortium name="Lawrence Berkeley National Laboratory"/>
            <person name="Harder C.B."/>
            <person name="Miyauchi S."/>
            <person name="Viragh M."/>
            <person name="Kuo A."/>
            <person name="Thoen E."/>
            <person name="Andreopoulos B."/>
            <person name="Lu D."/>
            <person name="Skrede I."/>
            <person name="Drula E."/>
            <person name="Henrissat B."/>
            <person name="Morin E."/>
            <person name="Kohler A."/>
            <person name="Barry K."/>
            <person name="LaButti K."/>
            <person name="Morin E."/>
            <person name="Salamov A."/>
            <person name="Lipzen A."/>
            <person name="Mereny Z."/>
            <person name="Hegedus B."/>
            <person name="Baldrian P."/>
            <person name="Stursova M."/>
            <person name="Weitz H."/>
            <person name="Taylor A."/>
            <person name="Grigoriev I.V."/>
            <person name="Nagy L.G."/>
            <person name="Martin F."/>
            <person name="Kauserud H."/>
        </authorList>
    </citation>
    <scope>NUCLEOTIDE SEQUENCE</scope>
    <source>
        <strain evidence="3">9144</strain>
    </source>
</reference>
<name>A0AAD6YG27_9AGAR</name>
<evidence type="ECO:0000313" key="4">
    <source>
        <dbReference type="Proteomes" id="UP001219525"/>
    </source>
</evidence>
<evidence type="ECO:0008006" key="5">
    <source>
        <dbReference type="Google" id="ProtNLM"/>
    </source>
</evidence>
<proteinExistence type="predicted"/>
<dbReference type="EMBL" id="JARJCW010000013">
    <property type="protein sequence ID" value="KAJ7217993.1"/>
    <property type="molecule type" value="Genomic_DNA"/>
</dbReference>
<evidence type="ECO:0000259" key="1">
    <source>
        <dbReference type="Pfam" id="PF18718"/>
    </source>
</evidence>
<feature type="domain" description="CxC5 like cysteine cluster associated with KDZ" evidence="1">
    <location>
        <begin position="3"/>
        <end position="117"/>
    </location>
</feature>
<evidence type="ECO:0000313" key="3">
    <source>
        <dbReference type="EMBL" id="KAJ7217993.1"/>
    </source>
</evidence>
<feature type="non-terminal residue" evidence="3">
    <location>
        <position position="1"/>
    </location>
</feature>
<organism evidence="3 4">
    <name type="scientific">Mycena pura</name>
    <dbReference type="NCBI Taxonomy" id="153505"/>
    <lineage>
        <taxon>Eukaryota</taxon>
        <taxon>Fungi</taxon>
        <taxon>Dikarya</taxon>
        <taxon>Basidiomycota</taxon>
        <taxon>Agaricomycotina</taxon>
        <taxon>Agaricomycetes</taxon>
        <taxon>Agaricomycetidae</taxon>
        <taxon>Agaricales</taxon>
        <taxon>Marasmiineae</taxon>
        <taxon>Mycenaceae</taxon>
        <taxon>Mycena</taxon>
    </lineage>
</organism>
<dbReference type="InterPro" id="IPR040898">
    <property type="entry name" value="CxC6"/>
</dbReference>
<gene>
    <name evidence="3" type="ORF">GGX14DRAFT_357163</name>
</gene>
<evidence type="ECO:0000259" key="2">
    <source>
        <dbReference type="Pfam" id="PF18721"/>
    </source>
</evidence>
<keyword evidence="4" id="KW-1185">Reference proteome</keyword>
<sequence length="480" mass="55406">LIGAEMLYPPYQWCVNCRRKLGNPYVAECRIFTLHRGVLPAYETSLYCRECKICYHYDYCVCNAEQPDALCDYYCQSRPYLHVQEASFVEDKLCEFFEHLMCLSHTSTSNLAHSYNADLGQSDIIMHTNLSANISQSIIMDAFSLHGLLRRSRRYDQVLQLPHGGHQDHRLDPVLHKYNQLMAGTGQPQYAHACHDCFKVFHHPTTGELSFIRGGTTDGVTLGHPCCTVNQCQIQLASMKDKFCLDYQHLLSQCLIVKCERRADKGHITCSEPSHRAKEEERKKQTESAYIDLHRRLGKDNVPTHTSRRKPTSTSTQHPLNTAALMELIYDGKNLKLKVTRNWTHNEQLYILSCGVILTRSTFFYSEGPSTVKDFLKHVFPWPWLLPTHIFNDNACGLLKHLQRQQDRFFELVRLVVDVFHARNHHKKDRDTFCNSNTPALFPELRLTDGKWTLNSSIAKQTNVWLGAFLAITREMSVPW</sequence>
<protein>
    <recommendedName>
        <fullName evidence="5">CxC6 like cysteine cluster associated with KDZ domain-containing protein</fullName>
    </recommendedName>
</protein>
<accession>A0AAD6YG27</accession>
<dbReference type="Proteomes" id="UP001219525">
    <property type="component" value="Unassembled WGS sequence"/>
</dbReference>
<feature type="domain" description="CxC6 like cysteine cluster associated with KDZ" evidence="2">
    <location>
        <begin position="217"/>
        <end position="279"/>
    </location>
</feature>
<dbReference type="InterPro" id="IPR041539">
    <property type="entry name" value="CxC5"/>
</dbReference>
<dbReference type="AlphaFoldDB" id="A0AAD6YG27"/>
<dbReference type="Pfam" id="PF18721">
    <property type="entry name" value="CxC6"/>
    <property type="match status" value="1"/>
</dbReference>
<dbReference type="Pfam" id="PF18718">
    <property type="entry name" value="CxC5"/>
    <property type="match status" value="1"/>
</dbReference>
<comment type="caution">
    <text evidence="3">The sequence shown here is derived from an EMBL/GenBank/DDBJ whole genome shotgun (WGS) entry which is preliminary data.</text>
</comment>